<proteinExistence type="predicted"/>
<accession>A0A2K0UUG8</accession>
<organism evidence="2 3">
    <name type="scientific">Gibberella nygamai</name>
    <name type="common">Bean root rot disease fungus</name>
    <name type="synonym">Fusarium nygamai</name>
    <dbReference type="NCBI Taxonomy" id="42673"/>
    <lineage>
        <taxon>Eukaryota</taxon>
        <taxon>Fungi</taxon>
        <taxon>Dikarya</taxon>
        <taxon>Ascomycota</taxon>
        <taxon>Pezizomycotina</taxon>
        <taxon>Sordariomycetes</taxon>
        <taxon>Hypocreomycetidae</taxon>
        <taxon>Hypocreales</taxon>
        <taxon>Nectriaceae</taxon>
        <taxon>Fusarium</taxon>
        <taxon>Fusarium fujikuroi species complex</taxon>
    </lineage>
</organism>
<evidence type="ECO:0000313" key="3">
    <source>
        <dbReference type="Proteomes" id="UP000236664"/>
    </source>
</evidence>
<dbReference type="AlphaFoldDB" id="A0A2K0UUG8"/>
<gene>
    <name evidence="2" type="ORF">FNYG_13901</name>
</gene>
<sequence>MKLLGKAEKANWLKSHLWSFYNDIQSFSKRMPLIKLKYIETCLRQDDGLMDALEGYKNLGRFFFEHGDTGAADLVSSDAETRIFSHLSSDDPWTFKLASDVYFYSGRFSQCITLLGRAYQLSSESYSDAGYNFEVEMFYASTYTSGLEAFEEDLEKADMRFTFLEKGCEHLSKALRARNMIECDEHTGSEEDQSEGEHDAKKRRKERIADLETRLEDLNGGPILTEVISRTEAVVLGVGVV</sequence>
<feature type="compositionally biased region" description="Basic and acidic residues" evidence="1">
    <location>
        <begin position="185"/>
        <end position="200"/>
    </location>
</feature>
<evidence type="ECO:0000313" key="2">
    <source>
        <dbReference type="EMBL" id="PNP61418.1"/>
    </source>
</evidence>
<feature type="region of interest" description="Disordered" evidence="1">
    <location>
        <begin position="185"/>
        <end position="204"/>
    </location>
</feature>
<comment type="caution">
    <text evidence="2">The sequence shown here is derived from an EMBL/GenBank/DDBJ whole genome shotgun (WGS) entry which is preliminary data.</text>
</comment>
<name>A0A2K0UUG8_GIBNY</name>
<keyword evidence="3" id="KW-1185">Reference proteome</keyword>
<dbReference type="EMBL" id="MTQA01000299">
    <property type="protein sequence ID" value="PNP61418.1"/>
    <property type="molecule type" value="Genomic_DNA"/>
</dbReference>
<evidence type="ECO:0000256" key="1">
    <source>
        <dbReference type="SAM" id="MobiDB-lite"/>
    </source>
</evidence>
<reference evidence="2 3" key="1">
    <citation type="submission" date="2017-06" db="EMBL/GenBank/DDBJ databases">
        <title>Genome of Fusarium nygamai isolate CS10214.</title>
        <authorList>
            <person name="Gardiner D.M."/>
            <person name="Obanor F."/>
            <person name="Kazan K."/>
        </authorList>
    </citation>
    <scope>NUCLEOTIDE SEQUENCE [LARGE SCALE GENOMIC DNA]</scope>
    <source>
        <strain evidence="2 3">CS10214</strain>
    </source>
</reference>
<dbReference type="Proteomes" id="UP000236664">
    <property type="component" value="Unassembled WGS sequence"/>
</dbReference>
<protein>
    <submittedName>
        <fullName evidence="2">Uncharacterized protein</fullName>
    </submittedName>
</protein>
<dbReference type="STRING" id="42673.A0A2K0UUG8"/>